<dbReference type="PANTHER" id="PTHR13593:SF113">
    <property type="entry name" value="SI:DKEY-266F7.9"/>
    <property type="match status" value="1"/>
</dbReference>
<dbReference type="GO" id="GO:0006629">
    <property type="term" value="P:lipid metabolic process"/>
    <property type="evidence" value="ECO:0007669"/>
    <property type="project" value="InterPro"/>
</dbReference>
<dbReference type="STRING" id="717646.M2LW17"/>
<feature type="domain" description="Phosphatidylinositol-specific phospholipase C X" evidence="1">
    <location>
        <begin position="52"/>
        <end position="193"/>
    </location>
</feature>
<dbReference type="AlphaFoldDB" id="M2LW17"/>
<gene>
    <name evidence="2" type="ORF">BAUCODRAFT_145869</name>
</gene>
<dbReference type="HOGENOM" id="CLU_1015589_0_0_1"/>
<dbReference type="OrthoDB" id="1046782at2759"/>
<dbReference type="Gene3D" id="3.20.20.190">
    <property type="entry name" value="Phosphatidylinositol (PI) phosphodiesterase"/>
    <property type="match status" value="1"/>
</dbReference>
<dbReference type="GO" id="GO:0008081">
    <property type="term" value="F:phosphoric diester hydrolase activity"/>
    <property type="evidence" value="ECO:0007669"/>
    <property type="project" value="InterPro"/>
</dbReference>
<dbReference type="eggNOG" id="ENOG502QT3N">
    <property type="taxonomic scope" value="Eukaryota"/>
</dbReference>
<dbReference type="Pfam" id="PF00388">
    <property type="entry name" value="PI-PLC-X"/>
    <property type="match status" value="1"/>
</dbReference>
<evidence type="ECO:0000259" key="1">
    <source>
        <dbReference type="SMART" id="SM00148"/>
    </source>
</evidence>
<dbReference type="SMART" id="SM00148">
    <property type="entry name" value="PLCXc"/>
    <property type="match status" value="1"/>
</dbReference>
<dbReference type="PANTHER" id="PTHR13593">
    <property type="match status" value="1"/>
</dbReference>
<accession>M2LW17</accession>
<dbReference type="InterPro" id="IPR017946">
    <property type="entry name" value="PLC-like_Pdiesterase_TIM-brl"/>
</dbReference>
<sequence>MWAQQRLKGQHEDLGLLSRAEKGYGTMAAHLPRGVKPVAGGRPVGETWMSSLDGDIELSAITIPGTHDSAAFTSMFPFIQTQTLNIMQQLNAGIRYLDLRCGLLDNQVEMVHGEAILGLKLSLVLDAMYLWLASHPSEALIVQLKQDRKSERSNVRFAQAIFSCLAQNPQRWRTANTTPKLCELRGRIQLFRRFATTYPCAYGIDVTQWMDNPSHPFTISTKHEVQVTVQDHYSFPDPQPLPSVIATKGGNISQLLDLHTSSIFTTKYRLVRLQ</sequence>
<evidence type="ECO:0000313" key="2">
    <source>
        <dbReference type="EMBL" id="EMC98857.1"/>
    </source>
</evidence>
<reference evidence="2 3" key="1">
    <citation type="journal article" date="2012" name="PLoS Pathog.">
        <title>Diverse lifestyles and strategies of plant pathogenesis encoded in the genomes of eighteen Dothideomycetes fungi.</title>
        <authorList>
            <person name="Ohm R.A."/>
            <person name="Feau N."/>
            <person name="Henrissat B."/>
            <person name="Schoch C.L."/>
            <person name="Horwitz B.A."/>
            <person name="Barry K.W."/>
            <person name="Condon B.J."/>
            <person name="Copeland A.C."/>
            <person name="Dhillon B."/>
            <person name="Glaser F."/>
            <person name="Hesse C.N."/>
            <person name="Kosti I."/>
            <person name="LaButti K."/>
            <person name="Lindquist E.A."/>
            <person name="Lucas S."/>
            <person name="Salamov A.A."/>
            <person name="Bradshaw R.E."/>
            <person name="Ciuffetti L."/>
            <person name="Hamelin R.C."/>
            <person name="Kema G.H.J."/>
            <person name="Lawrence C."/>
            <person name="Scott J.A."/>
            <person name="Spatafora J.W."/>
            <person name="Turgeon B.G."/>
            <person name="de Wit P.J.G.M."/>
            <person name="Zhong S."/>
            <person name="Goodwin S.B."/>
            <person name="Grigoriev I.V."/>
        </authorList>
    </citation>
    <scope>NUCLEOTIDE SEQUENCE [LARGE SCALE GENOMIC DNA]</scope>
    <source>
        <strain evidence="2 3">UAMH 10762</strain>
    </source>
</reference>
<dbReference type="EMBL" id="KB445552">
    <property type="protein sequence ID" value="EMC98857.1"/>
    <property type="molecule type" value="Genomic_DNA"/>
</dbReference>
<evidence type="ECO:0000313" key="3">
    <source>
        <dbReference type="Proteomes" id="UP000011761"/>
    </source>
</evidence>
<dbReference type="PROSITE" id="PS50007">
    <property type="entry name" value="PIPLC_X_DOMAIN"/>
    <property type="match status" value="1"/>
</dbReference>
<dbReference type="RefSeq" id="XP_007673982.1">
    <property type="nucleotide sequence ID" value="XM_007675792.1"/>
</dbReference>
<proteinExistence type="predicted"/>
<dbReference type="InterPro" id="IPR000909">
    <property type="entry name" value="PLipase_C_PInositol-sp_X_dom"/>
</dbReference>
<dbReference type="InterPro" id="IPR051057">
    <property type="entry name" value="PI-PLC_domain"/>
</dbReference>
<dbReference type="GeneID" id="19108635"/>
<keyword evidence="3" id="KW-1185">Reference proteome</keyword>
<dbReference type="KEGG" id="bcom:BAUCODRAFT_145869"/>
<dbReference type="SUPFAM" id="SSF51695">
    <property type="entry name" value="PLC-like phosphodiesterases"/>
    <property type="match status" value="1"/>
</dbReference>
<dbReference type="Proteomes" id="UP000011761">
    <property type="component" value="Unassembled WGS sequence"/>
</dbReference>
<name>M2LW17_BAUPA</name>
<organism evidence="2 3">
    <name type="scientific">Baudoinia panamericana (strain UAMH 10762)</name>
    <name type="common">Angels' share fungus</name>
    <name type="synonym">Baudoinia compniacensis (strain UAMH 10762)</name>
    <dbReference type="NCBI Taxonomy" id="717646"/>
    <lineage>
        <taxon>Eukaryota</taxon>
        <taxon>Fungi</taxon>
        <taxon>Dikarya</taxon>
        <taxon>Ascomycota</taxon>
        <taxon>Pezizomycotina</taxon>
        <taxon>Dothideomycetes</taxon>
        <taxon>Dothideomycetidae</taxon>
        <taxon>Mycosphaerellales</taxon>
        <taxon>Teratosphaeriaceae</taxon>
        <taxon>Baudoinia</taxon>
    </lineage>
</organism>
<protein>
    <recommendedName>
        <fullName evidence="1">Phosphatidylinositol-specific phospholipase C X domain-containing protein</fullName>
    </recommendedName>
</protein>